<organism evidence="2 3">
    <name type="scientific">Aaosphaeria arxii CBS 175.79</name>
    <dbReference type="NCBI Taxonomy" id="1450172"/>
    <lineage>
        <taxon>Eukaryota</taxon>
        <taxon>Fungi</taxon>
        <taxon>Dikarya</taxon>
        <taxon>Ascomycota</taxon>
        <taxon>Pezizomycotina</taxon>
        <taxon>Dothideomycetes</taxon>
        <taxon>Pleosporomycetidae</taxon>
        <taxon>Pleosporales</taxon>
        <taxon>Pleosporales incertae sedis</taxon>
        <taxon>Aaosphaeria</taxon>
    </lineage>
</organism>
<name>A0A6A5XRD6_9PLEO</name>
<dbReference type="InterPro" id="IPR001680">
    <property type="entry name" value="WD40_rpt"/>
</dbReference>
<feature type="region of interest" description="Disordered" evidence="1">
    <location>
        <begin position="512"/>
        <end position="542"/>
    </location>
</feature>
<dbReference type="SMART" id="SM00320">
    <property type="entry name" value="WD40"/>
    <property type="match status" value="5"/>
</dbReference>
<dbReference type="PANTHER" id="PTHR44675:SF1">
    <property type="entry name" value="P21-ACTIVATED PROTEIN KINASE-INTERACTING PROTEIN 1"/>
    <property type="match status" value="1"/>
</dbReference>
<dbReference type="RefSeq" id="XP_033384187.1">
    <property type="nucleotide sequence ID" value="XM_033527914.1"/>
</dbReference>
<evidence type="ECO:0000313" key="3">
    <source>
        <dbReference type="Proteomes" id="UP000799778"/>
    </source>
</evidence>
<dbReference type="EMBL" id="ML978069">
    <property type="protein sequence ID" value="KAF2015848.1"/>
    <property type="molecule type" value="Genomic_DNA"/>
</dbReference>
<dbReference type="PANTHER" id="PTHR44675">
    <property type="entry name" value="PAK1 INTERACTING PROTEIN 1"/>
    <property type="match status" value="1"/>
</dbReference>
<dbReference type="InterPro" id="IPR015943">
    <property type="entry name" value="WD40/YVTN_repeat-like_dom_sf"/>
</dbReference>
<dbReference type="InterPro" id="IPR036322">
    <property type="entry name" value="WD40_repeat_dom_sf"/>
</dbReference>
<feature type="region of interest" description="Disordered" evidence="1">
    <location>
        <begin position="1"/>
        <end position="57"/>
    </location>
</feature>
<dbReference type="InterPro" id="IPR051959">
    <property type="entry name" value="PAK1-Kinase_Regulator"/>
</dbReference>
<dbReference type="Gene3D" id="2.130.10.10">
    <property type="entry name" value="YVTN repeat-like/Quinoprotein amine dehydrogenase"/>
    <property type="match status" value="2"/>
</dbReference>
<feature type="region of interest" description="Disordered" evidence="1">
    <location>
        <begin position="164"/>
        <end position="183"/>
    </location>
</feature>
<protein>
    <submittedName>
        <fullName evidence="2">WD40 repeat-like protein</fullName>
    </submittedName>
</protein>
<proteinExistence type="predicted"/>
<dbReference type="Pfam" id="PF00400">
    <property type="entry name" value="WD40"/>
    <property type="match status" value="1"/>
</dbReference>
<dbReference type="GeneID" id="54285311"/>
<keyword evidence="3" id="KW-1185">Reference proteome</keyword>
<dbReference type="AlphaFoldDB" id="A0A6A5XRD6"/>
<gene>
    <name evidence="2" type="ORF">BU24DRAFT_422154</name>
</gene>
<dbReference type="Proteomes" id="UP000799778">
    <property type="component" value="Unassembled WGS sequence"/>
</dbReference>
<evidence type="ECO:0000313" key="2">
    <source>
        <dbReference type="EMBL" id="KAF2015848.1"/>
    </source>
</evidence>
<feature type="compositionally biased region" description="Acidic residues" evidence="1">
    <location>
        <begin position="530"/>
        <end position="542"/>
    </location>
</feature>
<evidence type="ECO:0000256" key="1">
    <source>
        <dbReference type="SAM" id="MobiDB-lite"/>
    </source>
</evidence>
<dbReference type="SUPFAM" id="SSF50978">
    <property type="entry name" value="WD40 repeat-like"/>
    <property type="match status" value="1"/>
</dbReference>
<sequence length="542" mass="58110">MAKRKRETKLAGEPSGKENKVAAAEISKTEASNGHSKKPKANNKPKTEVATTAPQEDDVESNVYKLDSDTVTVQIITGSYERVLHGFTAAIPRDVITSLGPQKDGSEKKESHKVDFSDTFLFNAHTSAIRCLALSPNIDNPEGNNKIFLASGSTDQRINLYSISTRPPAPAKNRPRLPNLHGNSIAENRRNKELGSLLNHEASITGLYFPSRSKLMSSAEDCHLAITRTRDWVPLTTIKAPIPVVQGRPSGDTAGPGEVPSGINDFSVHPSMKLMVSVSKGEKCMRLWNLLTGKKAGVLTFSREILNAAGEGRFGTGEGRKVEWDADGEEFIVAFERGAVAFGIDCQPTATILPSPRTKLHQMKYLPGSSSTVAFSTEDGRIIFYDTKSTSVSESVTEAAKKESKIDAGPAAFIAQIGGPAAGISGRVKDFAIFPFANPDKAGSKLYLIVAASSDGSVRLWTVAESDLKVDAQPEQQEGSADKGFSAKQVGQLVGTYSTGTRITCLASFVMTGQPEEDLEEAPAKTEADEKSEESSSAEDSE</sequence>
<accession>A0A6A5XRD6</accession>
<reference evidence="2" key="1">
    <citation type="journal article" date="2020" name="Stud. Mycol.">
        <title>101 Dothideomycetes genomes: a test case for predicting lifestyles and emergence of pathogens.</title>
        <authorList>
            <person name="Haridas S."/>
            <person name="Albert R."/>
            <person name="Binder M."/>
            <person name="Bloem J."/>
            <person name="Labutti K."/>
            <person name="Salamov A."/>
            <person name="Andreopoulos B."/>
            <person name="Baker S."/>
            <person name="Barry K."/>
            <person name="Bills G."/>
            <person name="Bluhm B."/>
            <person name="Cannon C."/>
            <person name="Castanera R."/>
            <person name="Culley D."/>
            <person name="Daum C."/>
            <person name="Ezra D."/>
            <person name="Gonzalez J."/>
            <person name="Henrissat B."/>
            <person name="Kuo A."/>
            <person name="Liang C."/>
            <person name="Lipzen A."/>
            <person name="Lutzoni F."/>
            <person name="Magnuson J."/>
            <person name="Mondo S."/>
            <person name="Nolan M."/>
            <person name="Ohm R."/>
            <person name="Pangilinan J."/>
            <person name="Park H.-J."/>
            <person name="Ramirez L."/>
            <person name="Alfaro M."/>
            <person name="Sun H."/>
            <person name="Tritt A."/>
            <person name="Yoshinaga Y."/>
            <person name="Zwiers L.-H."/>
            <person name="Turgeon B."/>
            <person name="Goodwin S."/>
            <person name="Spatafora J."/>
            <person name="Crous P."/>
            <person name="Grigoriev I."/>
        </authorList>
    </citation>
    <scope>NUCLEOTIDE SEQUENCE</scope>
    <source>
        <strain evidence="2">CBS 175.79</strain>
    </source>
</reference>
<dbReference type="OrthoDB" id="308449at2759"/>